<keyword evidence="7 13" id="KW-0812">Transmembrane</keyword>
<evidence type="ECO:0000256" key="3">
    <source>
        <dbReference type="ARBA" id="ARBA00004236"/>
    </source>
</evidence>
<evidence type="ECO:0000256" key="13">
    <source>
        <dbReference type="SAM" id="Phobius"/>
    </source>
</evidence>
<dbReference type="SUPFAM" id="SSF47384">
    <property type="entry name" value="Homodimeric domain of signal transducing histidine kinase"/>
    <property type="match status" value="1"/>
</dbReference>
<keyword evidence="11 13" id="KW-0472">Membrane</keyword>
<evidence type="ECO:0000259" key="14">
    <source>
        <dbReference type="PROSITE" id="PS50109"/>
    </source>
</evidence>
<dbReference type="PANTHER" id="PTHR45436:SF5">
    <property type="entry name" value="SENSOR HISTIDINE KINASE TRCS"/>
    <property type="match status" value="1"/>
</dbReference>
<dbReference type="SUPFAM" id="SSF158472">
    <property type="entry name" value="HAMP domain-like"/>
    <property type="match status" value="1"/>
</dbReference>
<comment type="cofactor">
    <cofactor evidence="2">
        <name>a divalent metal cation</name>
        <dbReference type="ChEBI" id="CHEBI:60240"/>
    </cofactor>
</comment>
<dbReference type="FunFam" id="1.10.287.130:FF:000001">
    <property type="entry name" value="Two-component sensor histidine kinase"/>
    <property type="match status" value="1"/>
</dbReference>
<dbReference type="InterPro" id="IPR036097">
    <property type="entry name" value="HisK_dim/P_sf"/>
</dbReference>
<evidence type="ECO:0000259" key="15">
    <source>
        <dbReference type="PROSITE" id="PS50885"/>
    </source>
</evidence>
<dbReference type="InterPro" id="IPR003661">
    <property type="entry name" value="HisK_dim/P_dom"/>
</dbReference>
<sequence>MSSVRRVSDLLHAGGTARGAGERAGAKTATGTDAEAGAEADASGRTHRWSRLPRPLGALRLLSVRELRRRVARTPLWLRLVAGTLLLVTLAIALTGGFAVQLLRGYLVDRVDVQLTAFGRRPVEPPVPPQVTGNAFRPPRQFGSFYIVQLDRNGTVVRTVQEPPNADPLPALPTPRQDRRQWLFTVEGPSGGLWRAIAVREDDGARFRVAAISLDDIDGTVSRLAVIVLGVGLAVLVALGVACYWLVRRSLRPLGEIERTAEAIAAGDLSRRVPLRHRRTEMGRLGRSINGMLTQIETAFREREASQERMRRFMADASHELRTPLTSIRGFAELYRQQNSQDPVVLLRRIEDQAVRMGLLVDDLLLLARLDQQRPLERRPVDVLSLAAGAVLDAQTLAPDREIDLMRLDDSDEPVRVLGDEARLRQVVGNLVSNALRHTPKGTAFRVGVGIVSGSQALIEVADDGPGLAPGDAERVFERFYRADPSRSRSDAGGTGLGLSIAAALVQAHGGTITADSKPGRGAVFRVRLPACPPQGEAPDERLG</sequence>
<keyword evidence="9 13" id="KW-1133">Transmembrane helix</keyword>
<dbReference type="PRINTS" id="PR00344">
    <property type="entry name" value="BCTRLSENSOR"/>
</dbReference>
<evidence type="ECO:0000256" key="11">
    <source>
        <dbReference type="ARBA" id="ARBA00023136"/>
    </source>
</evidence>
<dbReference type="FunFam" id="3.30.565.10:FF:000006">
    <property type="entry name" value="Sensor histidine kinase WalK"/>
    <property type="match status" value="1"/>
</dbReference>
<feature type="compositionally biased region" description="Low complexity" evidence="12">
    <location>
        <begin position="26"/>
        <end position="41"/>
    </location>
</feature>
<dbReference type="PROSITE" id="PS50109">
    <property type="entry name" value="HIS_KIN"/>
    <property type="match status" value="1"/>
</dbReference>
<comment type="subcellular location">
    <subcellularLocation>
        <location evidence="3">Cell membrane</location>
    </subcellularLocation>
</comment>
<dbReference type="GO" id="GO:0005509">
    <property type="term" value="F:calcium ion binding"/>
    <property type="evidence" value="ECO:0007669"/>
    <property type="project" value="UniProtKB-ARBA"/>
</dbReference>
<dbReference type="CDD" id="cd00075">
    <property type="entry name" value="HATPase"/>
    <property type="match status" value="1"/>
</dbReference>
<dbReference type="Pfam" id="PF02518">
    <property type="entry name" value="HATPase_c"/>
    <property type="match status" value="1"/>
</dbReference>
<evidence type="ECO:0000256" key="8">
    <source>
        <dbReference type="ARBA" id="ARBA00022777"/>
    </source>
</evidence>
<keyword evidence="10" id="KW-0902">Two-component regulatory system</keyword>
<name>A0A544YUZ3_9ACTN</name>
<dbReference type="CDD" id="cd06225">
    <property type="entry name" value="HAMP"/>
    <property type="match status" value="1"/>
</dbReference>
<dbReference type="PROSITE" id="PS50885">
    <property type="entry name" value="HAMP"/>
    <property type="match status" value="1"/>
</dbReference>
<dbReference type="GO" id="GO:0005886">
    <property type="term" value="C:plasma membrane"/>
    <property type="evidence" value="ECO:0007669"/>
    <property type="project" value="UniProtKB-SubCell"/>
</dbReference>
<evidence type="ECO:0000313" key="16">
    <source>
        <dbReference type="EMBL" id="TQS20563.1"/>
    </source>
</evidence>
<dbReference type="Pfam" id="PF00512">
    <property type="entry name" value="HisKA"/>
    <property type="match status" value="1"/>
</dbReference>
<reference evidence="16 17" key="1">
    <citation type="submission" date="2019-07" db="EMBL/GenBank/DDBJ databases">
        <title>Microbispora hainanensis DSM 45428.</title>
        <authorList>
            <person name="Thawai C."/>
        </authorList>
    </citation>
    <scope>NUCLEOTIDE SEQUENCE [LARGE SCALE GENOMIC DNA]</scope>
    <source>
        <strain evidence="16 17">DSM 45428</strain>
    </source>
</reference>
<organism evidence="16 17">
    <name type="scientific">Microbispora hainanensis</name>
    <dbReference type="NCBI Taxonomy" id="568844"/>
    <lineage>
        <taxon>Bacteria</taxon>
        <taxon>Bacillati</taxon>
        <taxon>Actinomycetota</taxon>
        <taxon>Actinomycetes</taxon>
        <taxon>Streptosporangiales</taxon>
        <taxon>Streptosporangiaceae</taxon>
        <taxon>Microbispora</taxon>
    </lineage>
</organism>
<evidence type="ECO:0000256" key="5">
    <source>
        <dbReference type="ARBA" id="ARBA00022553"/>
    </source>
</evidence>
<feature type="domain" description="Histidine kinase" evidence="14">
    <location>
        <begin position="316"/>
        <end position="533"/>
    </location>
</feature>
<evidence type="ECO:0000256" key="12">
    <source>
        <dbReference type="SAM" id="MobiDB-lite"/>
    </source>
</evidence>
<dbReference type="SUPFAM" id="SSF55874">
    <property type="entry name" value="ATPase domain of HSP90 chaperone/DNA topoisomerase II/histidine kinase"/>
    <property type="match status" value="1"/>
</dbReference>
<proteinExistence type="predicted"/>
<dbReference type="InterPro" id="IPR004358">
    <property type="entry name" value="Sig_transdc_His_kin-like_C"/>
</dbReference>
<evidence type="ECO:0000256" key="4">
    <source>
        <dbReference type="ARBA" id="ARBA00012438"/>
    </source>
</evidence>
<dbReference type="InterPro" id="IPR050428">
    <property type="entry name" value="TCS_sensor_his_kinase"/>
</dbReference>
<dbReference type="AlphaFoldDB" id="A0A544YUZ3"/>
<evidence type="ECO:0000256" key="6">
    <source>
        <dbReference type="ARBA" id="ARBA00022679"/>
    </source>
</evidence>
<dbReference type="InterPro" id="IPR003660">
    <property type="entry name" value="HAMP_dom"/>
</dbReference>
<comment type="caution">
    <text evidence="16">The sequence shown here is derived from an EMBL/GenBank/DDBJ whole genome shotgun (WGS) entry which is preliminary data.</text>
</comment>
<keyword evidence="5" id="KW-0597">Phosphoprotein</keyword>
<feature type="transmembrane region" description="Helical" evidence="13">
    <location>
        <begin position="224"/>
        <end position="247"/>
    </location>
</feature>
<dbReference type="Gene3D" id="3.30.565.10">
    <property type="entry name" value="Histidine kinase-like ATPase, C-terminal domain"/>
    <property type="match status" value="1"/>
</dbReference>
<evidence type="ECO:0000256" key="2">
    <source>
        <dbReference type="ARBA" id="ARBA00001968"/>
    </source>
</evidence>
<gene>
    <name evidence="16" type="ORF">FLX08_15480</name>
</gene>
<dbReference type="EC" id="2.7.13.3" evidence="4"/>
<dbReference type="CDD" id="cd00082">
    <property type="entry name" value="HisKA"/>
    <property type="match status" value="1"/>
</dbReference>
<dbReference type="EMBL" id="VIRM01000016">
    <property type="protein sequence ID" value="TQS20563.1"/>
    <property type="molecule type" value="Genomic_DNA"/>
</dbReference>
<dbReference type="SMART" id="SM00388">
    <property type="entry name" value="HisKA"/>
    <property type="match status" value="1"/>
</dbReference>
<evidence type="ECO:0000256" key="10">
    <source>
        <dbReference type="ARBA" id="ARBA00023012"/>
    </source>
</evidence>
<dbReference type="InterPro" id="IPR003594">
    <property type="entry name" value="HATPase_dom"/>
</dbReference>
<dbReference type="GO" id="GO:0000155">
    <property type="term" value="F:phosphorelay sensor kinase activity"/>
    <property type="evidence" value="ECO:0007669"/>
    <property type="project" value="InterPro"/>
</dbReference>
<dbReference type="Gene3D" id="6.10.340.10">
    <property type="match status" value="1"/>
</dbReference>
<evidence type="ECO:0000313" key="17">
    <source>
        <dbReference type="Proteomes" id="UP000316541"/>
    </source>
</evidence>
<protein>
    <recommendedName>
        <fullName evidence="4">histidine kinase</fullName>
        <ecNumber evidence="4">2.7.13.3</ecNumber>
    </recommendedName>
</protein>
<dbReference type="PANTHER" id="PTHR45436">
    <property type="entry name" value="SENSOR HISTIDINE KINASE YKOH"/>
    <property type="match status" value="1"/>
</dbReference>
<dbReference type="Pfam" id="PF00672">
    <property type="entry name" value="HAMP"/>
    <property type="match status" value="1"/>
</dbReference>
<accession>A0A544YUZ3</accession>
<evidence type="ECO:0000256" key="9">
    <source>
        <dbReference type="ARBA" id="ARBA00022989"/>
    </source>
</evidence>
<feature type="domain" description="HAMP" evidence="15">
    <location>
        <begin position="248"/>
        <end position="301"/>
    </location>
</feature>
<dbReference type="InterPro" id="IPR005467">
    <property type="entry name" value="His_kinase_dom"/>
</dbReference>
<evidence type="ECO:0000256" key="7">
    <source>
        <dbReference type="ARBA" id="ARBA00022692"/>
    </source>
</evidence>
<dbReference type="InterPro" id="IPR036890">
    <property type="entry name" value="HATPase_C_sf"/>
</dbReference>
<feature type="region of interest" description="Disordered" evidence="12">
    <location>
        <begin position="16"/>
        <end position="49"/>
    </location>
</feature>
<comment type="catalytic activity">
    <reaction evidence="1">
        <text>ATP + protein L-histidine = ADP + protein N-phospho-L-histidine.</text>
        <dbReference type="EC" id="2.7.13.3"/>
    </reaction>
</comment>
<keyword evidence="8 16" id="KW-0418">Kinase</keyword>
<dbReference type="Proteomes" id="UP000316541">
    <property type="component" value="Unassembled WGS sequence"/>
</dbReference>
<evidence type="ECO:0000256" key="1">
    <source>
        <dbReference type="ARBA" id="ARBA00000085"/>
    </source>
</evidence>
<feature type="transmembrane region" description="Helical" evidence="13">
    <location>
        <begin position="76"/>
        <end position="100"/>
    </location>
</feature>
<dbReference type="Gene3D" id="1.10.287.130">
    <property type="match status" value="1"/>
</dbReference>
<keyword evidence="6" id="KW-0808">Transferase</keyword>
<dbReference type="SMART" id="SM00304">
    <property type="entry name" value="HAMP"/>
    <property type="match status" value="1"/>
</dbReference>
<dbReference type="SMART" id="SM00387">
    <property type="entry name" value="HATPase_c"/>
    <property type="match status" value="1"/>
</dbReference>